<dbReference type="AlphaFoldDB" id="A0A051TXA9"/>
<reference evidence="2 3" key="1">
    <citation type="submission" date="2014-04" db="EMBL/GenBank/DDBJ databases">
        <title>The Genome Sequence of Mycobacterium tuberculosis TKK-01-0051.</title>
        <authorList>
            <consortium name="The Broad Institute Genomics Platform"/>
            <consortium name="The Broad Institute Genome Sequencing Center for Infectious Disease"/>
            <person name="Earl A.M."/>
            <person name="Cohen K."/>
            <person name="Pym A."/>
            <person name="Bishai W."/>
            <person name="Maharaj K."/>
            <person name="Desjardins C."/>
            <person name="Abeel T."/>
            <person name="Young S."/>
            <person name="Zeng Q."/>
            <person name="Gargeya S."/>
            <person name="Abouelleil A."/>
            <person name="Alvarado L."/>
            <person name="Chapman S.B."/>
            <person name="Gainer-Dewar J."/>
            <person name="Goldberg J."/>
            <person name="Griggs A."/>
            <person name="Gujja S."/>
            <person name="Hansen M."/>
            <person name="Howarth C."/>
            <person name="Imamovic A."/>
            <person name="Larimer J."/>
            <person name="Murphy C."/>
            <person name="Naylor J."/>
            <person name="Pearson M."/>
            <person name="Poon T.W."/>
            <person name="Priest M."/>
            <person name="Roberts A."/>
            <person name="Saif S."/>
            <person name="Shea T."/>
            <person name="Sykes S."/>
            <person name="Wortman J."/>
            <person name="Nusbaum C."/>
            <person name="Birren B."/>
        </authorList>
    </citation>
    <scope>NUCLEOTIDE SEQUENCE [LARGE SCALE GENOMIC DNA]</scope>
    <source>
        <strain evidence="2 3">TKK-01-0051</strain>
    </source>
</reference>
<dbReference type="HOGENOM" id="CLU_045686_2_1_11"/>
<evidence type="ECO:0000313" key="3">
    <source>
        <dbReference type="Proteomes" id="UP000025947"/>
    </source>
</evidence>
<feature type="transmembrane region" description="Helical" evidence="1">
    <location>
        <begin position="221"/>
        <end position="242"/>
    </location>
</feature>
<feature type="transmembrane region" description="Helical" evidence="1">
    <location>
        <begin position="33"/>
        <end position="51"/>
    </location>
</feature>
<evidence type="ECO:0000313" key="2">
    <source>
        <dbReference type="EMBL" id="KBZ60981.1"/>
    </source>
</evidence>
<sequence>MGVNTSGRAGAPSVHFQAWRRIRGSFQELFRTAGQWVVFVGQVIYLLPLTVRKYRRETLNRMNDLAWGRGSLIVDGGVVSVLVILGIAIGGMVGIEAWATLNIMGLGALTGIIGSLANVREMGPLVAGIAFAAQCGCRMTAEIGSMRIAEEIDATEVMGLRPIPFVVGTRLIGGLLCVIPGYALTLLTSFFVVNFMIQGVYHATGGTYQHYFIQFLSPLDLVYSTLKATVFCAAVIIIHCYYGYFASGGPVGVGQASGRAVRASLVAVMVLDFFLTVWLWGLRPTFVFKG</sequence>
<dbReference type="PANTHER" id="PTHR30188:SF13">
    <property type="entry name" value="CONSERVED HYPOTHETICAL INTEGRAL MEMBRANE PROTEIN YRBE3B"/>
    <property type="match status" value="1"/>
</dbReference>
<feature type="transmembrane region" description="Helical" evidence="1">
    <location>
        <begin position="72"/>
        <end position="95"/>
    </location>
</feature>
<gene>
    <name evidence="2" type="ORF">K875_03932</name>
</gene>
<keyword evidence="1" id="KW-0472">Membrane</keyword>
<dbReference type="PANTHER" id="PTHR30188">
    <property type="entry name" value="ABC TRANSPORTER PERMEASE PROTEIN-RELATED"/>
    <property type="match status" value="1"/>
</dbReference>
<proteinExistence type="predicted"/>
<keyword evidence="1" id="KW-0812">Transmembrane</keyword>
<dbReference type="InterPro" id="IPR030802">
    <property type="entry name" value="Permease_MalE"/>
</dbReference>
<feature type="transmembrane region" description="Helical" evidence="1">
    <location>
        <begin position="101"/>
        <end position="119"/>
    </location>
</feature>
<dbReference type="Proteomes" id="UP000025947">
    <property type="component" value="Unassembled WGS sequence"/>
</dbReference>
<name>A0A051TXA9_9MYCO</name>
<dbReference type="GO" id="GO:0043190">
    <property type="term" value="C:ATP-binding cassette (ABC) transporter complex"/>
    <property type="evidence" value="ECO:0007669"/>
    <property type="project" value="InterPro"/>
</dbReference>
<feature type="transmembrane region" description="Helical" evidence="1">
    <location>
        <begin position="171"/>
        <end position="201"/>
    </location>
</feature>
<evidence type="ECO:0000256" key="1">
    <source>
        <dbReference type="SAM" id="Phobius"/>
    </source>
</evidence>
<feature type="transmembrane region" description="Helical" evidence="1">
    <location>
        <begin position="263"/>
        <end position="281"/>
    </location>
</feature>
<evidence type="ECO:0008006" key="4">
    <source>
        <dbReference type="Google" id="ProtNLM"/>
    </source>
</evidence>
<organism evidence="2 3">
    <name type="scientific">Mycobacterium [tuberculosis] TKK-01-0051</name>
    <dbReference type="NCBI Taxonomy" id="1324261"/>
    <lineage>
        <taxon>Bacteria</taxon>
        <taxon>Bacillati</taxon>
        <taxon>Actinomycetota</taxon>
        <taxon>Actinomycetes</taxon>
        <taxon>Mycobacteriales</taxon>
        <taxon>Mycobacteriaceae</taxon>
        <taxon>Mycobacterium</taxon>
        <taxon>Mycobacterium avium complex (MAC)</taxon>
    </lineage>
</organism>
<dbReference type="PATRIC" id="fig|1324261.3.peg.3969"/>
<dbReference type="Pfam" id="PF02405">
    <property type="entry name" value="MlaE"/>
    <property type="match status" value="1"/>
</dbReference>
<dbReference type="GO" id="GO:0005548">
    <property type="term" value="F:phospholipid transporter activity"/>
    <property type="evidence" value="ECO:0007669"/>
    <property type="project" value="TreeGrafter"/>
</dbReference>
<comment type="caution">
    <text evidence="2">The sequence shown here is derived from an EMBL/GenBank/DDBJ whole genome shotgun (WGS) entry which is preliminary data.</text>
</comment>
<protein>
    <recommendedName>
        <fullName evidence="4">ABC transporter permease YrbE4B</fullName>
    </recommendedName>
</protein>
<dbReference type="EMBL" id="JLXW01000010">
    <property type="protein sequence ID" value="KBZ60981.1"/>
    <property type="molecule type" value="Genomic_DNA"/>
</dbReference>
<keyword evidence="1" id="KW-1133">Transmembrane helix</keyword>
<accession>A0A051TXA9</accession>
<keyword evidence="3" id="KW-1185">Reference proteome</keyword>
<dbReference type="RefSeq" id="WP_100882212.1">
    <property type="nucleotide sequence ID" value="NZ_KK328284.1"/>
</dbReference>